<feature type="transmembrane region" description="Helical" evidence="9">
    <location>
        <begin position="237"/>
        <end position="259"/>
    </location>
</feature>
<dbReference type="Gene3D" id="1.20.1560.10">
    <property type="entry name" value="ABC transporter type 1, transmembrane domain"/>
    <property type="match status" value="1"/>
</dbReference>
<evidence type="ECO:0000256" key="4">
    <source>
        <dbReference type="ARBA" id="ARBA00022692"/>
    </source>
</evidence>
<keyword evidence="2" id="KW-0813">Transport</keyword>
<keyword evidence="5" id="KW-0547">Nucleotide-binding</keyword>
<gene>
    <name evidence="12" type="ORF">H8706_08280</name>
</gene>
<evidence type="ECO:0000256" key="7">
    <source>
        <dbReference type="ARBA" id="ARBA00022989"/>
    </source>
</evidence>
<feature type="transmembrane region" description="Helical" evidence="9">
    <location>
        <begin position="157"/>
        <end position="177"/>
    </location>
</feature>
<dbReference type="InterPro" id="IPR036640">
    <property type="entry name" value="ABC1_TM_sf"/>
</dbReference>
<evidence type="ECO:0000256" key="2">
    <source>
        <dbReference type="ARBA" id="ARBA00022448"/>
    </source>
</evidence>
<dbReference type="PROSITE" id="PS00211">
    <property type="entry name" value="ABC_TRANSPORTER_1"/>
    <property type="match status" value="1"/>
</dbReference>
<evidence type="ECO:0000256" key="6">
    <source>
        <dbReference type="ARBA" id="ARBA00022840"/>
    </source>
</evidence>
<dbReference type="PROSITE" id="PS50893">
    <property type="entry name" value="ABC_TRANSPORTER_2"/>
    <property type="match status" value="1"/>
</dbReference>
<sequence>MKYLLPFFKKYKKESILAPLFKMLEAMFDLIVPLVIAKIINIGIANGDRAYIIKSFLILIAMAVMGLLSSFTAQYFAAKAAIGTSAGLRHKLVEHIQSLNFAKLDEIGASTLITRMTADVNQVQNGVNMFLRLFLRSPFIVFGAMIMAFSINFKISLIFAAAILVLFVIVFGIMFITKPKYKIQQNRLDTVTETARGNLEGVRVIRAFGKENDETDEFKTQNSLLARMQITAGNIGALMNPLSYVTVNTAIILILWFGAKYVNSGILLSGNVIALINYLSQILVELVKLANLIVLLSKAVVSCGRIGTVLDTESTMDYGDVTTPDGGYAVRFENVSLKYHEGGENSLTNISFDVKNGETIGIIGGTGSGKTSLVNLIARFYDATDGKITFMGHDIKTWEKGALRSKIAVVMQKTQLFAGTVRSNLLYGNKNASDAELCTALKSAQAEEFVRQKDGGLDAVIEQGGRNLSGGQKQRLSVARALVKNPDILILDDSSSALDYATDLAMRTAIANLQKKPTLFIVSQRTVAIEHADKILVLEDGHLAGCGTHKELLENCGVYKEIYKSAEGKEDGENE</sequence>
<dbReference type="SUPFAM" id="SSF90123">
    <property type="entry name" value="ABC transporter transmembrane region"/>
    <property type="match status" value="1"/>
</dbReference>
<dbReference type="Pfam" id="PF00005">
    <property type="entry name" value="ABC_tran"/>
    <property type="match status" value="1"/>
</dbReference>
<feature type="transmembrane region" description="Helical" evidence="9">
    <location>
        <begin position="51"/>
        <end position="71"/>
    </location>
</feature>
<dbReference type="InterPro" id="IPR017871">
    <property type="entry name" value="ABC_transporter-like_CS"/>
</dbReference>
<dbReference type="CDD" id="cd18548">
    <property type="entry name" value="ABC_6TM_Tm287_like"/>
    <property type="match status" value="1"/>
</dbReference>
<proteinExistence type="predicted"/>
<evidence type="ECO:0000259" key="11">
    <source>
        <dbReference type="PROSITE" id="PS50929"/>
    </source>
</evidence>
<feature type="domain" description="ABC transmembrane type-1" evidence="11">
    <location>
        <begin position="16"/>
        <end position="298"/>
    </location>
</feature>
<dbReference type="InterPro" id="IPR011527">
    <property type="entry name" value="ABC1_TM_dom"/>
</dbReference>
<comment type="caution">
    <text evidence="12">The sequence shown here is derived from an EMBL/GenBank/DDBJ whole genome shotgun (WGS) entry which is preliminary data.</text>
</comment>
<keyword evidence="6 12" id="KW-0067">ATP-binding</keyword>
<evidence type="ECO:0000259" key="10">
    <source>
        <dbReference type="PROSITE" id="PS50893"/>
    </source>
</evidence>
<evidence type="ECO:0000313" key="12">
    <source>
        <dbReference type="EMBL" id="MBC8596863.1"/>
    </source>
</evidence>
<dbReference type="GO" id="GO:0005886">
    <property type="term" value="C:plasma membrane"/>
    <property type="evidence" value="ECO:0007669"/>
    <property type="project" value="UniProtKB-SubCell"/>
</dbReference>
<dbReference type="RefSeq" id="WP_262432239.1">
    <property type="nucleotide sequence ID" value="NZ_JACRTE010000009.1"/>
</dbReference>
<dbReference type="InterPro" id="IPR003593">
    <property type="entry name" value="AAA+_ATPase"/>
</dbReference>
<dbReference type="SUPFAM" id="SSF52540">
    <property type="entry name" value="P-loop containing nucleoside triphosphate hydrolases"/>
    <property type="match status" value="1"/>
</dbReference>
<keyword evidence="8 9" id="KW-0472">Membrane</keyword>
<keyword evidence="13" id="KW-1185">Reference proteome</keyword>
<feature type="transmembrane region" description="Helical" evidence="9">
    <location>
        <begin position="265"/>
        <end position="287"/>
    </location>
</feature>
<comment type="subcellular location">
    <subcellularLocation>
        <location evidence="1">Cell membrane</location>
        <topology evidence="1">Multi-pass membrane protein</topology>
    </subcellularLocation>
</comment>
<dbReference type="PANTHER" id="PTHR43394:SF1">
    <property type="entry name" value="ATP-BINDING CASSETTE SUB-FAMILY B MEMBER 10, MITOCHONDRIAL"/>
    <property type="match status" value="1"/>
</dbReference>
<evidence type="ECO:0000256" key="1">
    <source>
        <dbReference type="ARBA" id="ARBA00004651"/>
    </source>
</evidence>
<organism evidence="12 13">
    <name type="scientific">Qingrenia yutianensis</name>
    <dbReference type="NCBI Taxonomy" id="2763676"/>
    <lineage>
        <taxon>Bacteria</taxon>
        <taxon>Bacillati</taxon>
        <taxon>Bacillota</taxon>
        <taxon>Clostridia</taxon>
        <taxon>Eubacteriales</taxon>
        <taxon>Oscillospiraceae</taxon>
        <taxon>Qingrenia</taxon>
    </lineage>
</organism>
<evidence type="ECO:0000313" key="13">
    <source>
        <dbReference type="Proteomes" id="UP000647416"/>
    </source>
</evidence>
<dbReference type="SMART" id="SM00382">
    <property type="entry name" value="AAA"/>
    <property type="match status" value="1"/>
</dbReference>
<protein>
    <submittedName>
        <fullName evidence="12">ABC transporter ATP-binding protein</fullName>
    </submittedName>
</protein>
<feature type="transmembrane region" description="Helical" evidence="9">
    <location>
        <begin position="20"/>
        <end position="45"/>
    </location>
</feature>
<dbReference type="PANTHER" id="PTHR43394">
    <property type="entry name" value="ATP-DEPENDENT PERMEASE MDL1, MITOCHONDRIAL"/>
    <property type="match status" value="1"/>
</dbReference>
<dbReference type="GO" id="GO:0016887">
    <property type="term" value="F:ATP hydrolysis activity"/>
    <property type="evidence" value="ECO:0007669"/>
    <property type="project" value="InterPro"/>
</dbReference>
<name>A0A926IUI5_9FIRM</name>
<dbReference type="InterPro" id="IPR039421">
    <property type="entry name" value="Type_1_exporter"/>
</dbReference>
<evidence type="ECO:0000256" key="5">
    <source>
        <dbReference type="ARBA" id="ARBA00022741"/>
    </source>
</evidence>
<accession>A0A926IUI5</accession>
<dbReference type="FunFam" id="3.40.50.300:FF:000221">
    <property type="entry name" value="Multidrug ABC transporter ATP-binding protein"/>
    <property type="match status" value="1"/>
</dbReference>
<evidence type="ECO:0000256" key="9">
    <source>
        <dbReference type="SAM" id="Phobius"/>
    </source>
</evidence>
<keyword evidence="4 9" id="KW-0812">Transmembrane</keyword>
<feature type="transmembrane region" description="Helical" evidence="9">
    <location>
        <begin position="133"/>
        <end position="151"/>
    </location>
</feature>
<reference evidence="12" key="1">
    <citation type="submission" date="2020-08" db="EMBL/GenBank/DDBJ databases">
        <title>Genome public.</title>
        <authorList>
            <person name="Liu C."/>
            <person name="Sun Q."/>
        </authorList>
    </citation>
    <scope>NUCLEOTIDE SEQUENCE</scope>
    <source>
        <strain evidence="12">NSJ-50</strain>
    </source>
</reference>
<dbReference type="InterPro" id="IPR027417">
    <property type="entry name" value="P-loop_NTPase"/>
</dbReference>
<keyword evidence="7 9" id="KW-1133">Transmembrane helix</keyword>
<dbReference type="AlphaFoldDB" id="A0A926IUI5"/>
<dbReference type="GO" id="GO:0005524">
    <property type="term" value="F:ATP binding"/>
    <property type="evidence" value="ECO:0007669"/>
    <property type="project" value="UniProtKB-KW"/>
</dbReference>
<dbReference type="PROSITE" id="PS50929">
    <property type="entry name" value="ABC_TM1F"/>
    <property type="match status" value="1"/>
</dbReference>
<dbReference type="InterPro" id="IPR003439">
    <property type="entry name" value="ABC_transporter-like_ATP-bd"/>
</dbReference>
<dbReference type="Pfam" id="PF00664">
    <property type="entry name" value="ABC_membrane"/>
    <property type="match status" value="1"/>
</dbReference>
<evidence type="ECO:0000256" key="8">
    <source>
        <dbReference type="ARBA" id="ARBA00023136"/>
    </source>
</evidence>
<dbReference type="GO" id="GO:0015421">
    <property type="term" value="F:ABC-type oligopeptide transporter activity"/>
    <property type="evidence" value="ECO:0007669"/>
    <property type="project" value="TreeGrafter"/>
</dbReference>
<dbReference type="Gene3D" id="3.40.50.300">
    <property type="entry name" value="P-loop containing nucleotide triphosphate hydrolases"/>
    <property type="match status" value="1"/>
</dbReference>
<keyword evidence="3" id="KW-1003">Cell membrane</keyword>
<feature type="domain" description="ABC transporter" evidence="10">
    <location>
        <begin position="330"/>
        <end position="565"/>
    </location>
</feature>
<evidence type="ECO:0000256" key="3">
    <source>
        <dbReference type="ARBA" id="ARBA00022475"/>
    </source>
</evidence>
<dbReference type="Proteomes" id="UP000647416">
    <property type="component" value="Unassembled WGS sequence"/>
</dbReference>
<dbReference type="EMBL" id="JACRTE010000009">
    <property type="protein sequence ID" value="MBC8596863.1"/>
    <property type="molecule type" value="Genomic_DNA"/>
</dbReference>